<name>A0A7C1K1L0_THERO</name>
<evidence type="ECO:0008006" key="2">
    <source>
        <dbReference type="Google" id="ProtNLM"/>
    </source>
</evidence>
<gene>
    <name evidence="1" type="ORF">ENP47_01055</name>
</gene>
<dbReference type="AlphaFoldDB" id="A0A7C1K1L0"/>
<comment type="caution">
    <text evidence="1">The sequence shown here is derived from an EMBL/GenBank/DDBJ whole genome shotgun (WGS) entry which is preliminary data.</text>
</comment>
<protein>
    <recommendedName>
        <fullName evidence="2">DUF948 domain-containing protein</fullName>
    </recommendedName>
</protein>
<evidence type="ECO:0000313" key="1">
    <source>
        <dbReference type="EMBL" id="HEF64194.1"/>
    </source>
</evidence>
<dbReference type="EMBL" id="DSJL01000001">
    <property type="protein sequence ID" value="HEF64194.1"/>
    <property type="molecule type" value="Genomic_DNA"/>
</dbReference>
<proteinExistence type="predicted"/>
<reference evidence="1" key="1">
    <citation type="journal article" date="2020" name="mSystems">
        <title>Genome- and Community-Level Interaction Insights into Carbon Utilization and Element Cycling Functions of Hydrothermarchaeota in Hydrothermal Sediment.</title>
        <authorList>
            <person name="Zhou Z."/>
            <person name="Liu Y."/>
            <person name="Xu W."/>
            <person name="Pan J."/>
            <person name="Luo Z.H."/>
            <person name="Li M."/>
        </authorList>
    </citation>
    <scope>NUCLEOTIDE SEQUENCE [LARGE SCALE GENOMIC DNA]</scope>
    <source>
        <strain evidence="1">SpSt-222</strain>
    </source>
</reference>
<sequence>METLVRVLAVITAVYAVVLVLVLTVALLTILFYLRRIGGTFAQIATLMRAVETATTDLNVQLERVHKDLTAVAESLDRTAEHLGAAPMGAPEVVERSQVA</sequence>
<accession>A0A7C1K1L0</accession>
<organism evidence="1">
    <name type="scientific">Thermomicrobium roseum</name>
    <dbReference type="NCBI Taxonomy" id="500"/>
    <lineage>
        <taxon>Bacteria</taxon>
        <taxon>Pseudomonadati</taxon>
        <taxon>Thermomicrobiota</taxon>
        <taxon>Thermomicrobia</taxon>
        <taxon>Thermomicrobiales</taxon>
        <taxon>Thermomicrobiaceae</taxon>
        <taxon>Thermomicrobium</taxon>
    </lineage>
</organism>